<evidence type="ECO:0000259" key="1">
    <source>
        <dbReference type="Pfam" id="PF13905"/>
    </source>
</evidence>
<dbReference type="GO" id="GO:0005634">
    <property type="term" value="C:nucleus"/>
    <property type="evidence" value="ECO:0007669"/>
    <property type="project" value="TreeGrafter"/>
</dbReference>
<dbReference type="AlphaFoldDB" id="A0A6B2LH52"/>
<dbReference type="GO" id="GO:0004791">
    <property type="term" value="F:thioredoxin-disulfide reductase (NADPH) activity"/>
    <property type="evidence" value="ECO:0007669"/>
    <property type="project" value="TreeGrafter"/>
</dbReference>
<proteinExistence type="predicted"/>
<dbReference type="GO" id="GO:0031397">
    <property type="term" value="P:negative regulation of protein ubiquitination"/>
    <property type="evidence" value="ECO:0007669"/>
    <property type="project" value="TreeGrafter"/>
</dbReference>
<dbReference type="EMBL" id="GIBP01007171">
    <property type="protein sequence ID" value="NDV36140.1"/>
    <property type="molecule type" value="Transcribed_RNA"/>
</dbReference>
<feature type="domain" description="Thioredoxin-like fold" evidence="1">
    <location>
        <begin position="2"/>
        <end position="73"/>
    </location>
</feature>
<dbReference type="PANTHER" id="PTHR46472">
    <property type="entry name" value="NUCLEOREDOXIN"/>
    <property type="match status" value="1"/>
</dbReference>
<name>A0A6B2LH52_9EUKA</name>
<dbReference type="SUPFAM" id="SSF52833">
    <property type="entry name" value="Thioredoxin-like"/>
    <property type="match status" value="1"/>
</dbReference>
<dbReference type="InterPro" id="IPR012336">
    <property type="entry name" value="Thioredoxin-like_fold"/>
</dbReference>
<sequence length="219" mass="24451">MTPKIVQTYNALKSAGKAFEVIFATSDNDEHSFKEYYAEMPWLAFPWKDGRIDELSELYEVEGIPTFVVIDTKTWKTITVEGTSAVGTDPTGKDFPWHPKPLNNVDNAGGAINSDPCFIYLDSNLTDATTAHLQQVAESYVNKWNSAGSEHPLKFFWGKSGGLADRIKQFLKIEEDPVLVILNLSDGEYYKQGGAADLKVFSDTAEKFLAHQLTFTKLN</sequence>
<accession>A0A6B2LH52</accession>
<dbReference type="Pfam" id="PF13905">
    <property type="entry name" value="Thioredoxin_8"/>
    <property type="match status" value="1"/>
</dbReference>
<reference evidence="2" key="1">
    <citation type="journal article" date="2020" name="J. Eukaryot. Microbiol.">
        <title>De novo Sequencing, Assembly and Annotation of the Transcriptome for the Free-Living Testate Amoeba Arcella intermedia.</title>
        <authorList>
            <person name="Ribeiro G.M."/>
            <person name="Porfirio-Sousa A.L."/>
            <person name="Maurer-Alcala X.X."/>
            <person name="Katz L.A."/>
            <person name="Lahr D.J.G."/>
        </authorList>
    </citation>
    <scope>NUCLEOTIDE SEQUENCE</scope>
</reference>
<dbReference type="GO" id="GO:0030178">
    <property type="term" value="P:negative regulation of Wnt signaling pathway"/>
    <property type="evidence" value="ECO:0007669"/>
    <property type="project" value="TreeGrafter"/>
</dbReference>
<organism evidence="2">
    <name type="scientific">Arcella intermedia</name>
    <dbReference type="NCBI Taxonomy" id="1963864"/>
    <lineage>
        <taxon>Eukaryota</taxon>
        <taxon>Amoebozoa</taxon>
        <taxon>Tubulinea</taxon>
        <taxon>Elardia</taxon>
        <taxon>Arcellinida</taxon>
        <taxon>Sphaerothecina</taxon>
        <taxon>Arcellidae</taxon>
        <taxon>Arcella</taxon>
    </lineage>
</organism>
<dbReference type="Gene3D" id="3.40.30.10">
    <property type="entry name" value="Glutaredoxin"/>
    <property type="match status" value="1"/>
</dbReference>
<dbReference type="InterPro" id="IPR036249">
    <property type="entry name" value="Thioredoxin-like_sf"/>
</dbReference>
<dbReference type="PANTHER" id="PTHR46472:SF1">
    <property type="entry name" value="NUCLEOREDOXIN"/>
    <property type="match status" value="1"/>
</dbReference>
<evidence type="ECO:0000313" key="2">
    <source>
        <dbReference type="EMBL" id="NDV36140.1"/>
    </source>
</evidence>
<protein>
    <recommendedName>
        <fullName evidence="1">Thioredoxin-like fold domain-containing protein</fullName>
    </recommendedName>
</protein>